<dbReference type="Pfam" id="PF00249">
    <property type="entry name" value="Myb_DNA-binding"/>
    <property type="match status" value="2"/>
</dbReference>
<evidence type="ECO:0000256" key="8">
    <source>
        <dbReference type="SAM" id="MobiDB-lite"/>
    </source>
</evidence>
<dbReference type="PROSITE" id="PS51294">
    <property type="entry name" value="HTH_MYB"/>
    <property type="match status" value="2"/>
</dbReference>
<dbReference type="Gramene" id="ERM97535">
    <property type="protein sequence ID" value="ERM97535"/>
    <property type="gene ID" value="AMTR_s01267p00006490"/>
</dbReference>
<feature type="domain" description="Myb-like" evidence="9">
    <location>
        <begin position="58"/>
        <end position="108"/>
    </location>
</feature>
<dbReference type="eggNOG" id="KOG0048">
    <property type="taxonomic scope" value="Eukaryota"/>
</dbReference>
<reference evidence="12" key="1">
    <citation type="journal article" date="2013" name="Science">
        <title>The Amborella genome and the evolution of flowering plants.</title>
        <authorList>
            <consortium name="Amborella Genome Project"/>
        </authorList>
    </citation>
    <scope>NUCLEOTIDE SEQUENCE [LARGE SCALE GENOMIC DNA]</scope>
</reference>
<evidence type="ECO:0000256" key="6">
    <source>
        <dbReference type="ARBA" id="ARBA00023242"/>
    </source>
</evidence>
<dbReference type="GO" id="GO:0005634">
    <property type="term" value="C:nucleus"/>
    <property type="evidence" value="ECO:0000318"/>
    <property type="project" value="GO_Central"/>
</dbReference>
<dbReference type="STRING" id="13333.U5D082"/>
<proteinExistence type="predicted"/>
<dbReference type="GO" id="GO:0003700">
    <property type="term" value="F:DNA-binding transcription factor activity"/>
    <property type="evidence" value="ECO:0007669"/>
    <property type="project" value="InterPro"/>
</dbReference>
<evidence type="ECO:0000256" key="1">
    <source>
        <dbReference type="ARBA" id="ARBA00004123"/>
    </source>
</evidence>
<evidence type="ECO:0000313" key="11">
    <source>
        <dbReference type="EMBL" id="ERM97535.1"/>
    </source>
</evidence>
<keyword evidence="2" id="KW-0677">Repeat</keyword>
<gene>
    <name evidence="11" type="ORF">AMTR_s01267p00006490</name>
</gene>
<keyword evidence="3" id="KW-0805">Transcription regulation</keyword>
<evidence type="ECO:0000256" key="7">
    <source>
        <dbReference type="ARBA" id="ARBA00057804"/>
    </source>
</evidence>
<dbReference type="PROSITE" id="PS50090">
    <property type="entry name" value="MYB_LIKE"/>
    <property type="match status" value="2"/>
</dbReference>
<dbReference type="Gene3D" id="1.10.10.60">
    <property type="entry name" value="Homeodomain-like"/>
    <property type="match status" value="2"/>
</dbReference>
<dbReference type="SMART" id="SM00717">
    <property type="entry name" value="SANT"/>
    <property type="match status" value="2"/>
</dbReference>
<keyword evidence="4" id="KW-0238">DNA-binding</keyword>
<feature type="compositionally biased region" description="Polar residues" evidence="8">
    <location>
        <begin position="116"/>
        <end position="132"/>
    </location>
</feature>
<dbReference type="GO" id="GO:0006355">
    <property type="term" value="P:regulation of DNA-templated transcription"/>
    <property type="evidence" value="ECO:0000318"/>
    <property type="project" value="GO_Central"/>
</dbReference>
<dbReference type="InterPro" id="IPR009057">
    <property type="entry name" value="Homeodomain-like_sf"/>
</dbReference>
<dbReference type="AlphaFoldDB" id="U5D082"/>
<dbReference type="GO" id="GO:0043565">
    <property type="term" value="F:sequence-specific DNA binding"/>
    <property type="evidence" value="ECO:0000318"/>
    <property type="project" value="GO_Central"/>
</dbReference>
<dbReference type="CDD" id="cd00167">
    <property type="entry name" value="SANT"/>
    <property type="match status" value="2"/>
</dbReference>
<feature type="region of interest" description="Disordered" evidence="8">
    <location>
        <begin position="115"/>
        <end position="163"/>
    </location>
</feature>
<dbReference type="PANTHER" id="PTHR45675:SF122">
    <property type="entry name" value="MYB-RELATED PROTEIN MYBAS1"/>
    <property type="match status" value="1"/>
</dbReference>
<feature type="compositionally biased region" description="Basic and acidic residues" evidence="8">
    <location>
        <begin position="134"/>
        <end position="149"/>
    </location>
</feature>
<dbReference type="GO" id="GO:0009646">
    <property type="term" value="P:response to absence of light"/>
    <property type="evidence" value="ECO:0007669"/>
    <property type="project" value="EnsemblPlants"/>
</dbReference>
<sequence length="233" mass="27131">MGGEIEERRRGPWMEEEDIKLAMSVKLIGERRWDHIAQVSGLKRSGKSCRLRWMNYLRPDLKQGRMTAQEECLVLQLHAQWGNKWSRIARRLPGRTDNEIKNYWRTHLRKEAQERCQATSPSSFQDPTSLLLSHSKDKEPPNAHMKDFAPDNSLSGSSSPSSESVTTFDDYFLYADRSLPCLQMDEKWIADPHDEAEFWNSSHGPSDYYTDSLWNLEEEDLKLEKCGANGRYF</sequence>
<accession>U5D082</accession>
<keyword evidence="6" id="KW-0539">Nucleus</keyword>
<keyword evidence="5" id="KW-0804">Transcription</keyword>
<evidence type="ECO:0000313" key="12">
    <source>
        <dbReference type="Proteomes" id="UP000017836"/>
    </source>
</evidence>
<dbReference type="SUPFAM" id="SSF46689">
    <property type="entry name" value="Homeodomain-like"/>
    <property type="match status" value="1"/>
</dbReference>
<dbReference type="FunFam" id="1.10.10.60:FF:000011">
    <property type="entry name" value="Myb transcription factor"/>
    <property type="match status" value="1"/>
</dbReference>
<keyword evidence="12" id="KW-1185">Reference proteome</keyword>
<dbReference type="InterPro" id="IPR017930">
    <property type="entry name" value="Myb_dom"/>
</dbReference>
<evidence type="ECO:0000256" key="4">
    <source>
        <dbReference type="ARBA" id="ARBA00023125"/>
    </source>
</evidence>
<dbReference type="FunFam" id="1.10.10.60:FF:000259">
    <property type="entry name" value="MYB transcription factor"/>
    <property type="match status" value="1"/>
</dbReference>
<feature type="domain" description="HTH myb-type" evidence="10">
    <location>
        <begin position="58"/>
        <end position="112"/>
    </location>
</feature>
<dbReference type="PANTHER" id="PTHR45675">
    <property type="entry name" value="MYB TRANSCRIPTION FACTOR-RELATED-RELATED"/>
    <property type="match status" value="1"/>
</dbReference>
<evidence type="ECO:0000256" key="5">
    <source>
        <dbReference type="ARBA" id="ARBA00023163"/>
    </source>
</evidence>
<dbReference type="EMBL" id="KI396180">
    <property type="protein sequence ID" value="ERM97535.1"/>
    <property type="molecule type" value="Genomic_DNA"/>
</dbReference>
<feature type="compositionally biased region" description="Low complexity" evidence="8">
    <location>
        <begin position="153"/>
        <end position="163"/>
    </location>
</feature>
<comment type="function">
    <text evidence="7">Transcription factor.</text>
</comment>
<evidence type="ECO:0000259" key="10">
    <source>
        <dbReference type="PROSITE" id="PS51294"/>
    </source>
</evidence>
<evidence type="ECO:0000256" key="3">
    <source>
        <dbReference type="ARBA" id="ARBA00023015"/>
    </source>
</evidence>
<dbReference type="Proteomes" id="UP000017836">
    <property type="component" value="Unassembled WGS sequence"/>
</dbReference>
<evidence type="ECO:0000256" key="2">
    <source>
        <dbReference type="ARBA" id="ARBA00022737"/>
    </source>
</evidence>
<dbReference type="InterPro" id="IPR001005">
    <property type="entry name" value="SANT/Myb"/>
</dbReference>
<protein>
    <submittedName>
        <fullName evidence="11">Uncharacterized protein</fullName>
    </submittedName>
</protein>
<organism evidence="11 12">
    <name type="scientific">Amborella trichopoda</name>
    <dbReference type="NCBI Taxonomy" id="13333"/>
    <lineage>
        <taxon>Eukaryota</taxon>
        <taxon>Viridiplantae</taxon>
        <taxon>Streptophyta</taxon>
        <taxon>Embryophyta</taxon>
        <taxon>Tracheophyta</taxon>
        <taxon>Spermatophyta</taxon>
        <taxon>Magnoliopsida</taxon>
        <taxon>Amborellales</taxon>
        <taxon>Amborellaceae</taxon>
        <taxon>Amborella</taxon>
    </lineage>
</organism>
<name>U5D082_AMBTC</name>
<dbReference type="KEGG" id="atr:18425515"/>
<feature type="domain" description="Myb-like" evidence="9">
    <location>
        <begin position="5"/>
        <end position="57"/>
    </location>
</feature>
<feature type="domain" description="HTH myb-type" evidence="10">
    <location>
        <begin position="5"/>
        <end position="57"/>
    </location>
</feature>
<comment type="subcellular location">
    <subcellularLocation>
        <location evidence="1">Nucleus</location>
    </subcellularLocation>
</comment>
<dbReference type="HOGENOM" id="CLU_028567_25_0_1"/>
<dbReference type="InterPro" id="IPR044676">
    <property type="entry name" value="EOBI/EOBII-like_plant"/>
</dbReference>
<evidence type="ECO:0000259" key="9">
    <source>
        <dbReference type="PROSITE" id="PS50090"/>
    </source>
</evidence>
<dbReference type="OrthoDB" id="2143914at2759"/>